<gene>
    <name evidence="15" type="ORF">C7383_109100</name>
</gene>
<protein>
    <recommendedName>
        <fullName evidence="11">Probable nicotinate-nucleotide pyrophosphorylase [carboxylating]</fullName>
        <ecNumber evidence="5">2.4.2.19</ecNumber>
    </recommendedName>
    <alternativeName>
        <fullName evidence="9">Quinolinate phosphoribosyltransferase [decarboxylating]</fullName>
    </alternativeName>
</protein>
<dbReference type="InterPro" id="IPR002638">
    <property type="entry name" value="Quinolinate_PRibosylTrfase_C"/>
</dbReference>
<dbReference type="GO" id="GO:0009435">
    <property type="term" value="P:NAD+ biosynthetic process"/>
    <property type="evidence" value="ECO:0007669"/>
    <property type="project" value="InterPro"/>
</dbReference>
<evidence type="ECO:0000256" key="11">
    <source>
        <dbReference type="ARBA" id="ARBA00069173"/>
    </source>
</evidence>
<comment type="subunit">
    <text evidence="4">Hexamer formed by 3 homodimers.</text>
</comment>
<keyword evidence="8 12" id="KW-0808">Transferase</keyword>
<proteinExistence type="inferred from homology"/>
<dbReference type="FunFam" id="3.20.20.70:FF:000030">
    <property type="entry name" value="Nicotinate-nucleotide pyrophosphorylase, carboxylating"/>
    <property type="match status" value="1"/>
</dbReference>
<dbReference type="PANTHER" id="PTHR32179">
    <property type="entry name" value="NICOTINATE-NUCLEOTIDE PYROPHOSPHORYLASE [CARBOXYLATING]"/>
    <property type="match status" value="1"/>
</dbReference>
<comment type="similarity">
    <text evidence="3 12">Belongs to the NadC/ModD family.</text>
</comment>
<dbReference type="InterPro" id="IPR004393">
    <property type="entry name" value="NadC"/>
</dbReference>
<dbReference type="PANTHER" id="PTHR32179:SF3">
    <property type="entry name" value="NICOTINATE-NUCLEOTIDE PYROPHOSPHORYLASE [CARBOXYLATING]"/>
    <property type="match status" value="1"/>
</dbReference>
<accession>A0AB73T1X4</accession>
<keyword evidence="6" id="KW-0662">Pyridine nucleotide biosynthesis</keyword>
<evidence type="ECO:0000313" key="16">
    <source>
        <dbReference type="Proteomes" id="UP000245412"/>
    </source>
</evidence>
<feature type="domain" description="Quinolinate phosphoribosyl transferase N-terminal" evidence="14">
    <location>
        <begin position="27"/>
        <end position="112"/>
    </location>
</feature>
<dbReference type="AlphaFoldDB" id="A0AB73T1X4"/>
<dbReference type="PIRSF" id="PIRSF006250">
    <property type="entry name" value="NadC_ModD"/>
    <property type="match status" value="1"/>
</dbReference>
<dbReference type="InterPro" id="IPR037128">
    <property type="entry name" value="Quinolinate_PRibosylTase_N_sf"/>
</dbReference>
<comment type="function">
    <text evidence="1">Involved in the catabolism of quinolinic acid (QA).</text>
</comment>
<evidence type="ECO:0000256" key="9">
    <source>
        <dbReference type="ARBA" id="ARBA00033102"/>
    </source>
</evidence>
<dbReference type="SUPFAM" id="SSF51690">
    <property type="entry name" value="Nicotinate/Quinolinate PRTase C-terminal domain-like"/>
    <property type="match status" value="1"/>
</dbReference>
<evidence type="ECO:0000256" key="4">
    <source>
        <dbReference type="ARBA" id="ARBA00011218"/>
    </source>
</evidence>
<organism evidence="15 16">
    <name type="scientific">Murimonas intestini</name>
    <dbReference type="NCBI Taxonomy" id="1337051"/>
    <lineage>
        <taxon>Bacteria</taxon>
        <taxon>Bacillati</taxon>
        <taxon>Bacillota</taxon>
        <taxon>Clostridia</taxon>
        <taxon>Lachnospirales</taxon>
        <taxon>Lachnospiraceae</taxon>
        <taxon>Murimonas</taxon>
    </lineage>
</organism>
<dbReference type="InterPro" id="IPR036068">
    <property type="entry name" value="Nicotinate_pribotase-like_C"/>
</dbReference>
<evidence type="ECO:0000256" key="7">
    <source>
        <dbReference type="ARBA" id="ARBA00022676"/>
    </source>
</evidence>
<dbReference type="Proteomes" id="UP000245412">
    <property type="component" value="Unassembled WGS sequence"/>
</dbReference>
<dbReference type="InterPro" id="IPR022412">
    <property type="entry name" value="Quinolinate_PRibosylTrfase_N"/>
</dbReference>
<evidence type="ECO:0000256" key="10">
    <source>
        <dbReference type="ARBA" id="ARBA00047445"/>
    </source>
</evidence>
<feature type="domain" description="Quinolinate phosphoribosyl transferase C-terminal" evidence="13">
    <location>
        <begin position="114"/>
        <end position="279"/>
    </location>
</feature>
<evidence type="ECO:0000256" key="5">
    <source>
        <dbReference type="ARBA" id="ARBA00011944"/>
    </source>
</evidence>
<dbReference type="InterPro" id="IPR013785">
    <property type="entry name" value="Aldolase_TIM"/>
</dbReference>
<dbReference type="GO" id="GO:0005737">
    <property type="term" value="C:cytoplasm"/>
    <property type="evidence" value="ECO:0007669"/>
    <property type="project" value="TreeGrafter"/>
</dbReference>
<evidence type="ECO:0000256" key="6">
    <source>
        <dbReference type="ARBA" id="ARBA00022642"/>
    </source>
</evidence>
<evidence type="ECO:0000313" key="15">
    <source>
        <dbReference type="EMBL" id="PWJ74364.1"/>
    </source>
</evidence>
<evidence type="ECO:0000256" key="3">
    <source>
        <dbReference type="ARBA" id="ARBA00009400"/>
    </source>
</evidence>
<dbReference type="Pfam" id="PF02749">
    <property type="entry name" value="QRPTase_N"/>
    <property type="match status" value="1"/>
</dbReference>
<dbReference type="CDD" id="cd01572">
    <property type="entry name" value="QPRTase"/>
    <property type="match status" value="1"/>
</dbReference>
<evidence type="ECO:0000259" key="14">
    <source>
        <dbReference type="Pfam" id="PF02749"/>
    </source>
</evidence>
<dbReference type="EMBL" id="QGGY01000009">
    <property type="protein sequence ID" value="PWJ74364.1"/>
    <property type="molecule type" value="Genomic_DNA"/>
</dbReference>
<evidence type="ECO:0000256" key="2">
    <source>
        <dbReference type="ARBA" id="ARBA00004893"/>
    </source>
</evidence>
<sequence>MISGVTMKINIDRYILNALEEDITSEDVTTNAVMPVSKKGRAELICKEDGIICGLSVFSRVFELLDDTFRFETSLNDGDEVKKGQLMGILTGDIRALLSGERTALNYLQRMSGIATFTNSLAAELSGCSTKLLDTRKTTPNMRPFEKYAVKIGGGHNHRYNLSDGILIKDNHIGAAGSITKAVALAKEYAPFVRKIEVEVEDLAMLQEALDAGADIIMLDNMDNETMKKAVEMAAGRAETECSGNVTKERLKEISEIGVDYVSCGALTHSAPIMDISLKNLAPLE</sequence>
<dbReference type="Gene3D" id="3.90.1170.20">
    <property type="entry name" value="Quinolinate phosphoribosyl transferase, N-terminal domain"/>
    <property type="match status" value="1"/>
</dbReference>
<dbReference type="FunFam" id="3.90.1170.20:FF:000001">
    <property type="entry name" value="Nicotinate-nucleotide diphosphorylase (Carboxylating)"/>
    <property type="match status" value="1"/>
</dbReference>
<dbReference type="EC" id="2.4.2.19" evidence="5"/>
<dbReference type="GO" id="GO:0004514">
    <property type="term" value="F:nicotinate-nucleotide diphosphorylase (carboxylating) activity"/>
    <property type="evidence" value="ECO:0007669"/>
    <property type="project" value="UniProtKB-EC"/>
</dbReference>
<comment type="caution">
    <text evidence="15">The sequence shown here is derived from an EMBL/GenBank/DDBJ whole genome shotgun (WGS) entry which is preliminary data.</text>
</comment>
<evidence type="ECO:0000256" key="1">
    <source>
        <dbReference type="ARBA" id="ARBA00003237"/>
    </source>
</evidence>
<name>A0AB73T1X4_9FIRM</name>
<dbReference type="Pfam" id="PF01729">
    <property type="entry name" value="QRPTase_C"/>
    <property type="match status" value="1"/>
</dbReference>
<comment type="catalytic activity">
    <reaction evidence="10">
        <text>nicotinate beta-D-ribonucleotide + CO2 + diphosphate = quinolinate + 5-phospho-alpha-D-ribose 1-diphosphate + 2 H(+)</text>
        <dbReference type="Rhea" id="RHEA:12733"/>
        <dbReference type="ChEBI" id="CHEBI:15378"/>
        <dbReference type="ChEBI" id="CHEBI:16526"/>
        <dbReference type="ChEBI" id="CHEBI:29959"/>
        <dbReference type="ChEBI" id="CHEBI:33019"/>
        <dbReference type="ChEBI" id="CHEBI:57502"/>
        <dbReference type="ChEBI" id="CHEBI:58017"/>
        <dbReference type="EC" id="2.4.2.19"/>
    </reaction>
</comment>
<keyword evidence="16" id="KW-1185">Reference proteome</keyword>
<comment type="pathway">
    <text evidence="2">Cofactor biosynthesis; NAD(+) biosynthesis; nicotinate D-ribonucleotide from quinolinate: step 1/1.</text>
</comment>
<keyword evidence="7 12" id="KW-0328">Glycosyltransferase</keyword>
<reference evidence="15 16" key="1">
    <citation type="submission" date="2018-05" db="EMBL/GenBank/DDBJ databases">
        <authorList>
            <person name="Goeker M."/>
            <person name="Huntemann M."/>
            <person name="Clum A."/>
            <person name="Pillay M."/>
            <person name="Palaniappan K."/>
            <person name="Varghese N."/>
            <person name="Mikhailova N."/>
            <person name="Stamatis D."/>
            <person name="Reddy T."/>
            <person name="Daum C."/>
            <person name="Shapiro N."/>
            <person name="Ivanova N."/>
            <person name="Kyrpides N."/>
            <person name="Woyke T."/>
        </authorList>
    </citation>
    <scope>NUCLEOTIDE SEQUENCE [LARGE SCALE GENOMIC DNA]</scope>
    <source>
        <strain evidence="15 16">DSM 26524</strain>
    </source>
</reference>
<evidence type="ECO:0000256" key="12">
    <source>
        <dbReference type="PIRNR" id="PIRNR006250"/>
    </source>
</evidence>
<dbReference type="Gene3D" id="3.20.20.70">
    <property type="entry name" value="Aldolase class I"/>
    <property type="match status" value="1"/>
</dbReference>
<evidence type="ECO:0000259" key="13">
    <source>
        <dbReference type="Pfam" id="PF01729"/>
    </source>
</evidence>
<dbReference type="SUPFAM" id="SSF54675">
    <property type="entry name" value="Nicotinate/Quinolinate PRTase N-terminal domain-like"/>
    <property type="match status" value="1"/>
</dbReference>
<dbReference type="GO" id="GO:0034213">
    <property type="term" value="P:quinolinate catabolic process"/>
    <property type="evidence" value="ECO:0007669"/>
    <property type="project" value="TreeGrafter"/>
</dbReference>
<dbReference type="InterPro" id="IPR027277">
    <property type="entry name" value="NadC/ModD"/>
</dbReference>
<evidence type="ECO:0000256" key="8">
    <source>
        <dbReference type="ARBA" id="ARBA00022679"/>
    </source>
</evidence>
<dbReference type="NCBIfam" id="TIGR00078">
    <property type="entry name" value="nadC"/>
    <property type="match status" value="1"/>
</dbReference>